<evidence type="ECO:0000313" key="7">
    <source>
        <dbReference type="EMBL" id="MBC3767445.1"/>
    </source>
</evidence>
<feature type="domain" description="HTH gntR-type" evidence="6">
    <location>
        <begin position="3"/>
        <end position="71"/>
    </location>
</feature>
<dbReference type="PROSITE" id="PS50949">
    <property type="entry name" value="HTH_GNTR"/>
    <property type="match status" value="1"/>
</dbReference>
<dbReference type="PANTHER" id="PTHR46577">
    <property type="entry name" value="HTH-TYPE TRANSCRIPTIONAL REGULATORY PROTEIN GABR"/>
    <property type="match status" value="1"/>
</dbReference>
<name>A0A8J6IXX6_9ALTE</name>
<evidence type="ECO:0000259" key="6">
    <source>
        <dbReference type="PROSITE" id="PS50949"/>
    </source>
</evidence>
<protein>
    <submittedName>
        <fullName evidence="7">PLP-dependent aminotransferase family protein</fullName>
    </submittedName>
</protein>
<dbReference type="Gene3D" id="1.10.10.10">
    <property type="entry name" value="Winged helix-like DNA-binding domain superfamily/Winged helix DNA-binding domain"/>
    <property type="match status" value="1"/>
</dbReference>
<dbReference type="Pfam" id="PF00392">
    <property type="entry name" value="GntR"/>
    <property type="match status" value="1"/>
</dbReference>
<dbReference type="GO" id="GO:0008483">
    <property type="term" value="F:transaminase activity"/>
    <property type="evidence" value="ECO:0007669"/>
    <property type="project" value="UniProtKB-KW"/>
</dbReference>
<dbReference type="PRINTS" id="PR00035">
    <property type="entry name" value="HTHGNTR"/>
</dbReference>
<keyword evidence="2" id="KW-0663">Pyridoxal phosphate</keyword>
<keyword evidence="7" id="KW-0808">Transferase</keyword>
<comment type="similarity">
    <text evidence="1">In the C-terminal section; belongs to the class-I pyridoxal-phosphate-dependent aminotransferase family.</text>
</comment>
<dbReference type="GO" id="GO:0030170">
    <property type="term" value="F:pyridoxal phosphate binding"/>
    <property type="evidence" value="ECO:0007669"/>
    <property type="project" value="InterPro"/>
</dbReference>
<dbReference type="Proteomes" id="UP000601768">
    <property type="component" value="Unassembled WGS sequence"/>
</dbReference>
<reference evidence="7" key="2">
    <citation type="submission" date="2020-08" db="EMBL/GenBank/DDBJ databases">
        <authorList>
            <person name="Lai Q."/>
        </authorList>
    </citation>
    <scope>NUCLEOTIDE SEQUENCE</scope>
    <source>
        <strain evidence="7">S27-2</strain>
    </source>
</reference>
<evidence type="ECO:0000256" key="3">
    <source>
        <dbReference type="ARBA" id="ARBA00023015"/>
    </source>
</evidence>
<dbReference type="Gene3D" id="3.90.1150.10">
    <property type="entry name" value="Aspartate Aminotransferase, domain 1"/>
    <property type="match status" value="1"/>
</dbReference>
<dbReference type="SMART" id="SM00345">
    <property type="entry name" value="HTH_GNTR"/>
    <property type="match status" value="1"/>
</dbReference>
<evidence type="ECO:0000313" key="8">
    <source>
        <dbReference type="Proteomes" id="UP000601768"/>
    </source>
</evidence>
<organism evidence="7 8">
    <name type="scientific">Neptunicella marina</name>
    <dbReference type="NCBI Taxonomy" id="2125989"/>
    <lineage>
        <taxon>Bacteria</taxon>
        <taxon>Pseudomonadati</taxon>
        <taxon>Pseudomonadota</taxon>
        <taxon>Gammaproteobacteria</taxon>
        <taxon>Alteromonadales</taxon>
        <taxon>Alteromonadaceae</taxon>
        <taxon>Neptunicella</taxon>
    </lineage>
</organism>
<dbReference type="InterPro" id="IPR000524">
    <property type="entry name" value="Tscrpt_reg_HTH_GntR"/>
</dbReference>
<evidence type="ECO:0000256" key="1">
    <source>
        <dbReference type="ARBA" id="ARBA00005384"/>
    </source>
</evidence>
<sequence>MNEFIYQKLVKALSQQIEDAVWQPGDKIPSIRALASQFDVAKVSVQHALHRLEAAGLVQAKPRSGYYVTAKAVGYKQQPTSLIPNKPQIAKVPDVFHSIMARGAAFDILPAARDKSEHNQHIALLNRHIGRASRIHADRHASYYGDPAGDSELRQQLRQHYQQHGVYLAQEEICITSGCQHSLFLALMSCCEPGDTVAIESPAFYGVLQILISLKLKVVEIPASVTQGIELDELETAFKKWPIKACVVSPNFATPTGACMPLQNKHRLLALAEKHQVVLIEDDIYTELGFHLRPECLKQFDKSGNVIHCSSLSKSLSRDLRTGWISGGKFHDKIVHLKLVNQLANSLSLQQGVASFIGEGHFKRYLLQQRRRLLKQRDNWVTAINHYWPDEIRYTLPDGGLSFWVEFPKQVDTLTLYQNMLKHDIVLTPGMLFSTQSHYSNCLRLSFAHPLTSAREKALQKIARQLSRCK</sequence>
<dbReference type="AlphaFoldDB" id="A0A8J6IXX6"/>
<reference evidence="7" key="1">
    <citation type="journal article" date="2018" name="Int. J. Syst. Evol. Microbiol.">
        <title>Neptunicella marina gen. nov., sp. nov., isolated from surface seawater.</title>
        <authorList>
            <person name="Liu X."/>
            <person name="Lai Q."/>
            <person name="Du Y."/>
            <person name="Zhang X."/>
            <person name="Liu Z."/>
            <person name="Sun F."/>
            <person name="Shao Z."/>
        </authorList>
    </citation>
    <scope>NUCLEOTIDE SEQUENCE</scope>
    <source>
        <strain evidence="7">S27-2</strain>
    </source>
</reference>
<dbReference type="SUPFAM" id="SSF46785">
    <property type="entry name" value="Winged helix' DNA-binding domain"/>
    <property type="match status" value="1"/>
</dbReference>
<proteinExistence type="inferred from homology"/>
<dbReference type="EMBL" id="JACNEP010000018">
    <property type="protein sequence ID" value="MBC3767445.1"/>
    <property type="molecule type" value="Genomic_DNA"/>
</dbReference>
<dbReference type="InterPro" id="IPR015421">
    <property type="entry name" value="PyrdxlP-dep_Trfase_major"/>
</dbReference>
<dbReference type="GO" id="GO:0003700">
    <property type="term" value="F:DNA-binding transcription factor activity"/>
    <property type="evidence" value="ECO:0007669"/>
    <property type="project" value="InterPro"/>
</dbReference>
<evidence type="ECO:0000256" key="4">
    <source>
        <dbReference type="ARBA" id="ARBA00023125"/>
    </source>
</evidence>
<evidence type="ECO:0000256" key="5">
    <source>
        <dbReference type="ARBA" id="ARBA00023163"/>
    </source>
</evidence>
<dbReference type="CDD" id="cd00609">
    <property type="entry name" value="AAT_like"/>
    <property type="match status" value="1"/>
</dbReference>
<keyword evidence="4" id="KW-0238">DNA-binding</keyword>
<keyword evidence="5" id="KW-0804">Transcription</keyword>
<dbReference type="InterPro" id="IPR036388">
    <property type="entry name" value="WH-like_DNA-bd_sf"/>
</dbReference>
<dbReference type="InterPro" id="IPR036390">
    <property type="entry name" value="WH_DNA-bd_sf"/>
</dbReference>
<dbReference type="PANTHER" id="PTHR46577:SF2">
    <property type="entry name" value="TRANSCRIPTIONAL REGULATORY PROTEIN"/>
    <property type="match status" value="1"/>
</dbReference>
<keyword evidence="3" id="KW-0805">Transcription regulation</keyword>
<dbReference type="Pfam" id="PF00155">
    <property type="entry name" value="Aminotran_1_2"/>
    <property type="match status" value="1"/>
</dbReference>
<dbReference type="RefSeq" id="WP_186507967.1">
    <property type="nucleotide sequence ID" value="NZ_JACNEP010000018.1"/>
</dbReference>
<dbReference type="InterPro" id="IPR004839">
    <property type="entry name" value="Aminotransferase_I/II_large"/>
</dbReference>
<dbReference type="GO" id="GO:0003677">
    <property type="term" value="F:DNA binding"/>
    <property type="evidence" value="ECO:0007669"/>
    <property type="project" value="UniProtKB-KW"/>
</dbReference>
<comment type="caution">
    <text evidence="7">The sequence shown here is derived from an EMBL/GenBank/DDBJ whole genome shotgun (WGS) entry which is preliminary data.</text>
</comment>
<accession>A0A8J6IXX6</accession>
<dbReference type="InterPro" id="IPR015422">
    <property type="entry name" value="PyrdxlP-dep_Trfase_small"/>
</dbReference>
<dbReference type="Gene3D" id="3.40.640.10">
    <property type="entry name" value="Type I PLP-dependent aspartate aminotransferase-like (Major domain)"/>
    <property type="match status" value="1"/>
</dbReference>
<evidence type="ECO:0000256" key="2">
    <source>
        <dbReference type="ARBA" id="ARBA00022898"/>
    </source>
</evidence>
<keyword evidence="7" id="KW-0032">Aminotransferase</keyword>
<dbReference type="InterPro" id="IPR051446">
    <property type="entry name" value="HTH_trans_reg/aminotransferase"/>
</dbReference>
<dbReference type="InterPro" id="IPR015424">
    <property type="entry name" value="PyrdxlP-dep_Trfase"/>
</dbReference>
<dbReference type="CDD" id="cd07377">
    <property type="entry name" value="WHTH_GntR"/>
    <property type="match status" value="1"/>
</dbReference>
<gene>
    <name evidence="7" type="ORF">H8B19_16320</name>
</gene>
<keyword evidence="8" id="KW-1185">Reference proteome</keyword>
<dbReference type="SUPFAM" id="SSF53383">
    <property type="entry name" value="PLP-dependent transferases"/>
    <property type="match status" value="1"/>
</dbReference>